<dbReference type="OrthoDB" id="41390at2"/>
<keyword evidence="2" id="KW-0238">DNA-binding</keyword>
<dbReference type="SUPFAM" id="SSF46785">
    <property type="entry name" value="Winged helix' DNA-binding domain"/>
    <property type="match status" value="1"/>
</dbReference>
<evidence type="ECO:0000256" key="3">
    <source>
        <dbReference type="ARBA" id="ARBA00023163"/>
    </source>
</evidence>
<dbReference type="InterPro" id="IPR018490">
    <property type="entry name" value="cNMP-bd_dom_sf"/>
</dbReference>
<dbReference type="PANTHER" id="PTHR24567">
    <property type="entry name" value="CRP FAMILY TRANSCRIPTIONAL REGULATORY PROTEIN"/>
    <property type="match status" value="1"/>
</dbReference>
<dbReference type="SMART" id="SM00419">
    <property type="entry name" value="HTH_CRP"/>
    <property type="match status" value="1"/>
</dbReference>
<dbReference type="InterPro" id="IPR000595">
    <property type="entry name" value="cNMP-bd_dom"/>
</dbReference>
<gene>
    <name evidence="6" type="ORF">E9998_11675</name>
</gene>
<dbReference type="GO" id="GO:0005829">
    <property type="term" value="C:cytosol"/>
    <property type="evidence" value="ECO:0007669"/>
    <property type="project" value="TreeGrafter"/>
</dbReference>
<dbReference type="Proteomes" id="UP000305792">
    <property type="component" value="Unassembled WGS sequence"/>
</dbReference>
<dbReference type="SUPFAM" id="SSF51206">
    <property type="entry name" value="cAMP-binding domain-like"/>
    <property type="match status" value="1"/>
</dbReference>
<evidence type="ECO:0000256" key="1">
    <source>
        <dbReference type="ARBA" id="ARBA00023015"/>
    </source>
</evidence>
<dbReference type="PROSITE" id="PS51063">
    <property type="entry name" value="HTH_CRP_2"/>
    <property type="match status" value="1"/>
</dbReference>
<dbReference type="CDD" id="cd00038">
    <property type="entry name" value="CAP_ED"/>
    <property type="match status" value="1"/>
</dbReference>
<keyword evidence="1" id="KW-0805">Transcription regulation</keyword>
<evidence type="ECO:0000259" key="4">
    <source>
        <dbReference type="PROSITE" id="PS50042"/>
    </source>
</evidence>
<keyword evidence="7" id="KW-1185">Reference proteome</keyword>
<evidence type="ECO:0000313" key="7">
    <source>
        <dbReference type="Proteomes" id="UP000305792"/>
    </source>
</evidence>
<comment type="caution">
    <text evidence="6">The sequence shown here is derived from an EMBL/GenBank/DDBJ whole genome shotgun (WGS) entry which is preliminary data.</text>
</comment>
<dbReference type="InterPro" id="IPR014710">
    <property type="entry name" value="RmlC-like_jellyroll"/>
</dbReference>
<evidence type="ECO:0000256" key="2">
    <source>
        <dbReference type="ARBA" id="ARBA00023125"/>
    </source>
</evidence>
<dbReference type="Gene3D" id="2.60.120.10">
    <property type="entry name" value="Jelly Rolls"/>
    <property type="match status" value="1"/>
</dbReference>
<dbReference type="PROSITE" id="PS50042">
    <property type="entry name" value="CNMP_BINDING_3"/>
    <property type="match status" value="1"/>
</dbReference>
<dbReference type="InterPro" id="IPR050397">
    <property type="entry name" value="Env_Response_Regulators"/>
</dbReference>
<evidence type="ECO:0000313" key="6">
    <source>
        <dbReference type="EMBL" id="THV28752.1"/>
    </source>
</evidence>
<dbReference type="RefSeq" id="WP_136529859.1">
    <property type="nucleotide sequence ID" value="NZ_STGX01000007.1"/>
</dbReference>
<reference evidence="6 7" key="1">
    <citation type="journal article" date="2018" name="Int. J. Syst. Evol. Microbiol.">
        <title>Glycomyces paridis sp. nov., isolated from the medicinal plant Paris polyphylla.</title>
        <authorList>
            <person name="Fang X.M."/>
            <person name="Bai J.L."/>
            <person name="Su J."/>
            <person name="Zhao L.L."/>
            <person name="Liu H.Y."/>
            <person name="Ma B.P."/>
            <person name="Zhang Y.Q."/>
            <person name="Yu L.Y."/>
        </authorList>
    </citation>
    <scope>NUCLEOTIDE SEQUENCE [LARGE SCALE GENOMIC DNA]</scope>
    <source>
        <strain evidence="6 7">CPCC 204357</strain>
    </source>
</reference>
<dbReference type="GO" id="GO:0003700">
    <property type="term" value="F:DNA-binding transcription factor activity"/>
    <property type="evidence" value="ECO:0007669"/>
    <property type="project" value="TreeGrafter"/>
</dbReference>
<proteinExistence type="predicted"/>
<organism evidence="6 7">
    <name type="scientific">Glycomyces paridis</name>
    <dbReference type="NCBI Taxonomy" id="2126555"/>
    <lineage>
        <taxon>Bacteria</taxon>
        <taxon>Bacillati</taxon>
        <taxon>Actinomycetota</taxon>
        <taxon>Actinomycetes</taxon>
        <taxon>Glycomycetales</taxon>
        <taxon>Glycomycetaceae</taxon>
        <taxon>Glycomyces</taxon>
    </lineage>
</organism>
<dbReference type="Pfam" id="PF13545">
    <property type="entry name" value="HTH_Crp_2"/>
    <property type="match status" value="1"/>
</dbReference>
<dbReference type="SMART" id="SM00100">
    <property type="entry name" value="cNMP"/>
    <property type="match status" value="1"/>
</dbReference>
<dbReference type="Pfam" id="PF00027">
    <property type="entry name" value="cNMP_binding"/>
    <property type="match status" value="1"/>
</dbReference>
<feature type="domain" description="HTH crp-type" evidence="5">
    <location>
        <begin position="147"/>
        <end position="216"/>
    </location>
</feature>
<protein>
    <submittedName>
        <fullName evidence="6">Crp/Fnr family transcriptional regulator</fullName>
    </submittedName>
</protein>
<evidence type="ECO:0000259" key="5">
    <source>
        <dbReference type="PROSITE" id="PS51063"/>
    </source>
</evidence>
<dbReference type="GO" id="GO:0003677">
    <property type="term" value="F:DNA binding"/>
    <property type="evidence" value="ECO:0007669"/>
    <property type="project" value="UniProtKB-KW"/>
</dbReference>
<dbReference type="PANTHER" id="PTHR24567:SF68">
    <property type="entry name" value="DNA-BINDING TRANSCRIPTIONAL DUAL REGULATOR CRP"/>
    <property type="match status" value="1"/>
</dbReference>
<dbReference type="AlphaFoldDB" id="A0A4S8PHD6"/>
<dbReference type="InterPro" id="IPR012318">
    <property type="entry name" value="HTH_CRP"/>
</dbReference>
<accession>A0A4S8PHD6</accession>
<sequence length="225" mass="25422">MNSISPQHASTRGFQAHLTPSQWRELIAAGSTATFPGHARLLDQGDRRPLVYAIEQGRVRVVYTEPDGHEVLVAIRGPGDLIGEYAQRDRGDHMASVWALENCVATVLHSDPFDRFLRKHRLDDVLQRYMLSKARQGAQRLWRIANLHAEQRLAQLFLEVVSADAARGNQFVPMSQQLIANSLGITRRSINERLSQWRKRGLVRTRPGLIEILDLPALARLASLR</sequence>
<keyword evidence="3" id="KW-0804">Transcription</keyword>
<feature type="domain" description="Cyclic nucleotide-binding" evidence="4">
    <location>
        <begin position="14"/>
        <end position="117"/>
    </location>
</feature>
<name>A0A4S8PHD6_9ACTN</name>
<dbReference type="EMBL" id="STGX01000007">
    <property type="protein sequence ID" value="THV28752.1"/>
    <property type="molecule type" value="Genomic_DNA"/>
</dbReference>
<dbReference type="InterPro" id="IPR036390">
    <property type="entry name" value="WH_DNA-bd_sf"/>
</dbReference>